<protein>
    <recommendedName>
        <fullName evidence="3">Phage tail protein</fullName>
    </recommendedName>
</protein>
<evidence type="ECO:0000313" key="1">
    <source>
        <dbReference type="EMBL" id="MCU7379711.1"/>
    </source>
</evidence>
<dbReference type="InterPro" id="IPR006490">
    <property type="entry name" value="Maj_tail_phi13"/>
</dbReference>
<dbReference type="InterPro" id="IPR006724">
    <property type="entry name" value="Phage_TTP"/>
</dbReference>
<sequence length="203" mass="22065">MKIYEYRGASDLVYAELLTDEKDTAPTYGEVKPLAGLQEVGKTTDSSSESKYYDNVPAIVIESTGPDEVTLTVSAVPFESLAEITGQYYDTATGTFVEGERESKYFAIGYKAKKTNGEEVYVWRLKGTFGIPDSTHHTDDDSTDANGQELTFTGINTTHKFTKTGKSAKAINVDLGAGKADVTDFWSKVQTPDTVKAKTIPSA</sequence>
<evidence type="ECO:0008006" key="3">
    <source>
        <dbReference type="Google" id="ProtNLM"/>
    </source>
</evidence>
<proteinExistence type="predicted"/>
<organism evidence="1 2">
    <name type="scientific">Hominibacterium faecale</name>
    <dbReference type="NCBI Taxonomy" id="2839743"/>
    <lineage>
        <taxon>Bacteria</taxon>
        <taxon>Bacillati</taxon>
        <taxon>Bacillota</taxon>
        <taxon>Clostridia</taxon>
        <taxon>Peptostreptococcales</taxon>
        <taxon>Anaerovoracaceae</taxon>
        <taxon>Hominibacterium</taxon>
    </lineage>
</organism>
<dbReference type="EMBL" id="JAOSHN010000006">
    <property type="protein sequence ID" value="MCU7379711.1"/>
    <property type="molecule type" value="Genomic_DNA"/>
</dbReference>
<dbReference type="Pfam" id="PF04630">
    <property type="entry name" value="Phage_TTP_1"/>
    <property type="match status" value="1"/>
</dbReference>
<gene>
    <name evidence="1" type="ORF">OBO34_15300</name>
</gene>
<dbReference type="RefSeq" id="WP_269478612.1">
    <property type="nucleotide sequence ID" value="NZ_JAOSHN010000006.1"/>
</dbReference>
<dbReference type="AlphaFoldDB" id="A0A9J6QVY9"/>
<name>A0A9J6QVY9_9FIRM</name>
<dbReference type="NCBIfam" id="TIGR01603">
    <property type="entry name" value="maj_tail_phi13"/>
    <property type="match status" value="1"/>
</dbReference>
<keyword evidence="2" id="KW-1185">Reference proteome</keyword>
<accession>A0A9J6QVY9</accession>
<dbReference type="Proteomes" id="UP001065549">
    <property type="component" value="Unassembled WGS sequence"/>
</dbReference>
<comment type="caution">
    <text evidence="1">The sequence shown here is derived from an EMBL/GenBank/DDBJ whole genome shotgun (WGS) entry which is preliminary data.</text>
</comment>
<reference evidence="1" key="1">
    <citation type="submission" date="2022-09" db="EMBL/GenBank/DDBJ databases">
        <title>Culturomic study of gut microbiota in children with autism spectrum disorder.</title>
        <authorList>
            <person name="Efimov B.A."/>
            <person name="Chaplin A.V."/>
            <person name="Sokolova S.R."/>
            <person name="Pikina A.P."/>
            <person name="Korzhanova M."/>
            <person name="Belova V."/>
            <person name="Korostin D."/>
        </authorList>
    </citation>
    <scope>NUCLEOTIDE SEQUENCE</scope>
    <source>
        <strain evidence="1">ASD5510</strain>
    </source>
</reference>
<evidence type="ECO:0000313" key="2">
    <source>
        <dbReference type="Proteomes" id="UP001065549"/>
    </source>
</evidence>